<evidence type="ECO:0000259" key="3">
    <source>
        <dbReference type="Pfam" id="PF00294"/>
    </source>
</evidence>
<dbReference type="Proteomes" id="UP000219573">
    <property type="component" value="Unassembled WGS sequence"/>
</dbReference>
<evidence type="ECO:0000256" key="1">
    <source>
        <dbReference type="ARBA" id="ARBA00022679"/>
    </source>
</evidence>
<sequence>MNKILVSGLINIETTLKVDGFPVKYSPVNYPFWGIRSTVSGVAINISKALHTLGVETNLLSFIGEDGGGKEVLDELASNNIKTDYIVKDMEETPQSIILYEESGRRQIHLDLKDVQKREYPIEEFKKALAESSIAVLANINFSRPFLEIARSAGKLVATDVHVLSDIHDEYNRDFMRYSNILFMSDEGIEGAVEDFAKKVVQEYQNDILVIGMGKEGALLYVKEDDFLGKFEAVDTREIINTIGAGDALFSSFIYFYNQTQDPYISLKKAILFASYKIGERGAAEGFLDEKSLNELYLNVYGE</sequence>
<dbReference type="RefSeq" id="WP_097019256.1">
    <property type="nucleotide sequence ID" value="NZ_OBDZ01000033.1"/>
</dbReference>
<name>A0A285I7S7_9FIRM</name>
<dbReference type="SUPFAM" id="SSF53613">
    <property type="entry name" value="Ribokinase-like"/>
    <property type="match status" value="1"/>
</dbReference>
<protein>
    <submittedName>
        <fullName evidence="4">Ribokinase</fullName>
    </submittedName>
</protein>
<dbReference type="Gene3D" id="3.40.1190.20">
    <property type="match status" value="1"/>
</dbReference>
<gene>
    <name evidence="4" type="ORF">SAMN06265827_13326</name>
</gene>
<dbReference type="PANTHER" id="PTHR10584">
    <property type="entry name" value="SUGAR KINASE"/>
    <property type="match status" value="1"/>
</dbReference>
<accession>A0A285I7S7</accession>
<feature type="domain" description="Carbohydrate kinase PfkB" evidence="3">
    <location>
        <begin position="1"/>
        <end position="286"/>
    </location>
</feature>
<proteinExistence type="predicted"/>
<keyword evidence="2 4" id="KW-0418">Kinase</keyword>
<dbReference type="InterPro" id="IPR011611">
    <property type="entry name" value="PfkB_dom"/>
</dbReference>
<dbReference type="InterPro" id="IPR029056">
    <property type="entry name" value="Ribokinase-like"/>
</dbReference>
<dbReference type="Pfam" id="PF00294">
    <property type="entry name" value="PfkB"/>
    <property type="match status" value="1"/>
</dbReference>
<dbReference type="GO" id="GO:0016301">
    <property type="term" value="F:kinase activity"/>
    <property type="evidence" value="ECO:0007669"/>
    <property type="project" value="UniProtKB-KW"/>
</dbReference>
<organism evidence="4 5">
    <name type="scientific">Orenia metallireducens</name>
    <dbReference type="NCBI Taxonomy" id="1413210"/>
    <lineage>
        <taxon>Bacteria</taxon>
        <taxon>Bacillati</taxon>
        <taxon>Bacillota</taxon>
        <taxon>Clostridia</taxon>
        <taxon>Halanaerobiales</taxon>
        <taxon>Halobacteroidaceae</taxon>
        <taxon>Orenia</taxon>
    </lineage>
</organism>
<evidence type="ECO:0000313" key="5">
    <source>
        <dbReference type="Proteomes" id="UP000219573"/>
    </source>
</evidence>
<dbReference type="PANTHER" id="PTHR10584:SF166">
    <property type="entry name" value="RIBOKINASE"/>
    <property type="match status" value="1"/>
</dbReference>
<reference evidence="5" key="1">
    <citation type="submission" date="2017-09" db="EMBL/GenBank/DDBJ databases">
        <authorList>
            <person name="Varghese N."/>
            <person name="Submissions S."/>
        </authorList>
    </citation>
    <scope>NUCLEOTIDE SEQUENCE [LARGE SCALE GENOMIC DNA]</scope>
    <source>
        <strain evidence="5">MSL47</strain>
    </source>
</reference>
<dbReference type="EMBL" id="OBDZ01000033">
    <property type="protein sequence ID" value="SNY44055.1"/>
    <property type="molecule type" value="Genomic_DNA"/>
</dbReference>
<evidence type="ECO:0000256" key="2">
    <source>
        <dbReference type="ARBA" id="ARBA00022777"/>
    </source>
</evidence>
<keyword evidence="1" id="KW-0808">Transferase</keyword>
<keyword evidence="5" id="KW-1185">Reference proteome</keyword>
<dbReference type="AlphaFoldDB" id="A0A285I7S7"/>
<evidence type="ECO:0000313" key="4">
    <source>
        <dbReference type="EMBL" id="SNY44055.1"/>
    </source>
</evidence>
<dbReference type="OrthoDB" id="9813569at2"/>